<evidence type="ECO:0000256" key="4">
    <source>
        <dbReference type="ARBA" id="ARBA00022837"/>
    </source>
</evidence>
<evidence type="ECO:0000259" key="8">
    <source>
        <dbReference type="Pfam" id="PF14509"/>
    </source>
</evidence>
<dbReference type="InterPro" id="IPR014718">
    <property type="entry name" value="GH-type_carb-bd"/>
</dbReference>
<dbReference type="InterPro" id="IPR013785">
    <property type="entry name" value="Aldolase_TIM"/>
</dbReference>
<dbReference type="Gene3D" id="2.70.98.10">
    <property type="match status" value="1"/>
</dbReference>
<comment type="cofactor">
    <cofactor evidence="1">
        <name>Ca(2+)</name>
        <dbReference type="ChEBI" id="CHEBI:29108"/>
    </cofactor>
</comment>
<evidence type="ECO:0000256" key="2">
    <source>
        <dbReference type="ARBA" id="ARBA00011245"/>
    </source>
</evidence>
<evidence type="ECO:0000256" key="3">
    <source>
        <dbReference type="ARBA" id="ARBA00022801"/>
    </source>
</evidence>
<evidence type="ECO:0000259" key="7">
    <source>
        <dbReference type="Pfam" id="PF14508"/>
    </source>
</evidence>
<protein>
    <submittedName>
        <fullName evidence="9">Alpha-glucosidase</fullName>
    </submittedName>
</protein>
<reference evidence="9 10" key="1">
    <citation type="submission" date="2021-12" db="EMBL/GenBank/DDBJ databases">
        <title>Genome sequencing of bacteria with rrn-lacking chromosome and rrn-plasmid.</title>
        <authorList>
            <person name="Anda M."/>
            <person name="Iwasaki W."/>
        </authorList>
    </citation>
    <scope>NUCLEOTIDE SEQUENCE [LARGE SCALE GENOMIC DNA]</scope>
    <source>
        <strain evidence="9 10">NBRC 101262</strain>
        <plasmid evidence="9 10">pPP4</plasmid>
    </source>
</reference>
<organism evidence="9 10">
    <name type="scientific">Persicobacter psychrovividus</name>
    <dbReference type="NCBI Taxonomy" id="387638"/>
    <lineage>
        <taxon>Bacteria</taxon>
        <taxon>Pseudomonadati</taxon>
        <taxon>Bacteroidota</taxon>
        <taxon>Cytophagia</taxon>
        <taxon>Cytophagales</taxon>
        <taxon>Persicobacteraceae</taxon>
        <taxon>Persicobacter</taxon>
    </lineage>
</organism>
<dbReference type="Pfam" id="PF14508">
    <property type="entry name" value="GH97_N"/>
    <property type="match status" value="1"/>
</dbReference>
<evidence type="ECO:0000256" key="1">
    <source>
        <dbReference type="ARBA" id="ARBA00001913"/>
    </source>
</evidence>
<dbReference type="Proteomes" id="UP001354989">
    <property type="component" value="Plasmid pPP4"/>
</dbReference>
<gene>
    <name evidence="9" type="ORF">PEPS_41720</name>
</gene>
<feature type="domain" description="Glycosyl-hydrolase 97 catalytic" evidence="6">
    <location>
        <begin position="315"/>
        <end position="468"/>
    </location>
</feature>
<keyword evidence="10" id="KW-1185">Reference proteome</keyword>
<keyword evidence="5" id="KW-0326">Glycosidase</keyword>
<keyword evidence="4" id="KW-0106">Calcium</keyword>
<dbReference type="Gene3D" id="3.20.20.70">
    <property type="entry name" value="Aldolase class I"/>
    <property type="match status" value="1"/>
</dbReference>
<dbReference type="PANTHER" id="PTHR35803:SF2">
    <property type="entry name" value="RETAINING ALPHA-GALACTOSIDASE"/>
    <property type="match status" value="1"/>
</dbReference>
<feature type="domain" description="Glycosyl-hydrolase 97 C-terminal oligomerisation" evidence="8">
    <location>
        <begin position="560"/>
        <end position="633"/>
    </location>
</feature>
<dbReference type="Pfam" id="PF10566">
    <property type="entry name" value="Glyco_hydro_97"/>
    <property type="match status" value="1"/>
</dbReference>
<evidence type="ECO:0000313" key="10">
    <source>
        <dbReference type="Proteomes" id="UP001354989"/>
    </source>
</evidence>
<dbReference type="Pfam" id="PF14509">
    <property type="entry name" value="GH97_C"/>
    <property type="match status" value="1"/>
</dbReference>
<comment type="subunit">
    <text evidence="2">Monomer.</text>
</comment>
<dbReference type="InterPro" id="IPR019563">
    <property type="entry name" value="GH97_catalytic"/>
</dbReference>
<evidence type="ECO:0000256" key="5">
    <source>
        <dbReference type="ARBA" id="ARBA00023295"/>
    </source>
</evidence>
<keyword evidence="3" id="KW-0378">Hydrolase</keyword>
<accession>A0ABN6LJV8</accession>
<dbReference type="SUPFAM" id="SSF51445">
    <property type="entry name" value="(Trans)glycosidases"/>
    <property type="match status" value="1"/>
</dbReference>
<dbReference type="InterPro" id="IPR029483">
    <property type="entry name" value="GH97_C"/>
</dbReference>
<dbReference type="InterPro" id="IPR052720">
    <property type="entry name" value="Glycosyl_hydrolase_97"/>
</dbReference>
<feature type="domain" description="Glycosyl-hydrolase 97 N-terminal" evidence="7">
    <location>
        <begin position="39"/>
        <end position="296"/>
    </location>
</feature>
<evidence type="ECO:0000259" key="6">
    <source>
        <dbReference type="Pfam" id="PF10566"/>
    </source>
</evidence>
<geneLocation type="plasmid" evidence="9 10">
    <name>pPP4</name>
</geneLocation>
<dbReference type="Gene3D" id="2.60.40.1180">
    <property type="entry name" value="Golgi alpha-mannosidase II"/>
    <property type="match status" value="1"/>
</dbReference>
<name>A0ABN6LJV8_9BACT</name>
<dbReference type="RefSeq" id="WP_338399094.1">
    <property type="nucleotide sequence ID" value="NZ_AP025296.1"/>
</dbReference>
<dbReference type="InterPro" id="IPR017853">
    <property type="entry name" value="GH"/>
</dbReference>
<evidence type="ECO:0000313" key="9">
    <source>
        <dbReference type="EMBL" id="BDD01892.1"/>
    </source>
</evidence>
<dbReference type="PANTHER" id="PTHR35803">
    <property type="entry name" value="GLUCAN 1,4-ALPHA-GLUCOSIDASE SUSB-RELATED"/>
    <property type="match status" value="1"/>
</dbReference>
<sequence length="653" mass="74075">MNKLLKIHSYFLYPLLLMFGLVNFACQPVNSNKDFNTNLSSPDKQLQINLNIKYGQLFYEVMTDRGEIIIGPGKLGIDAKKANFAKQLKLVSYNQQESILESMNLIAGKHQNLTAEYNEYHFLFANEKSQKMQLEFRMFNNGFAFRYTFPEQGLKQLNVQQEYSEFFFPQGGMAWLQPYDEASQWAPAYENIYKEYNIGENSPTRNGWCFPALFDSGNRYILISESGPFEPYAAMHLSPTATNGRYAMAWPDSLDANGLYASQPISRLPFSTPWRSVTITKNLDELIQSDMVNLLAPAPKEMATDWIKPGLASWSWLTAHNSPKSFQELKPFIDLSAKMQWPYTLIDANWGEMKDGSVGEVITYANKKNVGVWLWYNSAGGHNIVSEAPRNLLNDAAIRRKEFKKLQEWGVKGIKVDFFQSDKQEIMALHLAILKDAMDHQLLVNFHGCTIPRGWARTYPNLMSMEAVRGEEVYYFGQQFPENAPVANCILPFTRNIVGSMDYTPSVFTNFDHPHLTTQAHELALSVIFESGIQHMGDQPQVYEQLPPSVKELLKGMPSAWDESRLLEGSIGKDLVMARRKGRVWYIAGINGENFPKAVKLNLNTLSAGGTIHLCTDHPSKKGLLTQPVKIARHNMIELDAYGGFIGKIEMPS</sequence>
<dbReference type="InterPro" id="IPR029486">
    <property type="entry name" value="GH97_N"/>
</dbReference>
<dbReference type="EMBL" id="AP025296">
    <property type="protein sequence ID" value="BDD01892.1"/>
    <property type="molecule type" value="Genomic_DNA"/>
</dbReference>
<keyword evidence="9" id="KW-0614">Plasmid</keyword>
<dbReference type="InterPro" id="IPR013780">
    <property type="entry name" value="Glyco_hydro_b"/>
</dbReference>
<proteinExistence type="predicted"/>